<dbReference type="SUPFAM" id="SSF51905">
    <property type="entry name" value="FAD/NAD(P)-binding domain"/>
    <property type="match status" value="1"/>
</dbReference>
<organism evidence="8">
    <name type="scientific">uncultured delta proteobacterium</name>
    <dbReference type="NCBI Taxonomy" id="34034"/>
    <lineage>
        <taxon>Bacteria</taxon>
        <taxon>Deltaproteobacteria</taxon>
        <taxon>environmental samples</taxon>
    </lineage>
</organism>
<dbReference type="PRINTS" id="PR00368">
    <property type="entry name" value="FADPNR"/>
</dbReference>
<evidence type="ECO:0000256" key="1">
    <source>
        <dbReference type="ARBA" id="ARBA00001974"/>
    </source>
</evidence>
<gene>
    <name evidence="8" type="ORF">KL86DPRO_60262</name>
</gene>
<dbReference type="Gene3D" id="3.50.50.60">
    <property type="entry name" value="FAD/NAD(P)-binding domain"/>
    <property type="match status" value="2"/>
</dbReference>
<keyword evidence="6" id="KW-0676">Redox-active center</keyword>
<sequence>MAKRILIIGAVALGPKAASRCKRLMPDAEVTLIDQSSRISYGGCGIPYFISDEVKNVAELQSTPYGAIRNEQFFEKHKDIKTLTNCQATHIDRKERIVTVQNLIDGSASTLSYDSLVLALGSSPNRPPIPGIELQGISSAVNLDEAEYIKSALSAKNNSHVVVVGGGFIGLELAVAIGEMWGIPTSVIEIAPQVLPNFLSPSFARMVQQDLASKNITVHTDEKVLRFEGKDGRVCKVITNKREIPAELVIMSAGVHPNTDIAKEAGLNVTEKGLLVVDEHMRTSDPDIYAGGDCVTIPNQVTGKPGWYPLGSMANRQGRVIGTNISGGNERFNGAVGAWGVKLCALNAAGAGLTLESALREGFDAISVQVVQADRAHFFPTKNPMSMELVVDRKTRRVLGVQGVSPSGDALAARINPVAALLSHKIDVSEISNLEVLYSPPFASAMDIVNTLGNAADNVLSGSYKPMTLEEFDAAWSGREKEDFYLLDTRPKAMGAVFAEKFSGHWHNIPQDEVGERLAEIPANKLVIITCNTGLRAYEAQLVLTNAGRTNTRAVFGGVTASTRFGTKF</sequence>
<evidence type="ECO:0000256" key="5">
    <source>
        <dbReference type="ARBA" id="ARBA00023002"/>
    </source>
</evidence>
<evidence type="ECO:0000256" key="6">
    <source>
        <dbReference type="ARBA" id="ARBA00023284"/>
    </source>
</evidence>
<dbReference type="InterPro" id="IPR004099">
    <property type="entry name" value="Pyr_nucl-diS_OxRdtase_dimer"/>
</dbReference>
<dbReference type="InterPro" id="IPR016156">
    <property type="entry name" value="FAD/NAD-linked_Rdtase_dimer_sf"/>
</dbReference>
<dbReference type="GO" id="GO:0016491">
    <property type="term" value="F:oxidoreductase activity"/>
    <property type="evidence" value="ECO:0007669"/>
    <property type="project" value="UniProtKB-KW"/>
</dbReference>
<evidence type="ECO:0000256" key="3">
    <source>
        <dbReference type="ARBA" id="ARBA00022630"/>
    </source>
</evidence>
<dbReference type="EMBL" id="FLUQ01000006">
    <property type="protein sequence ID" value="SBW10700.1"/>
    <property type="molecule type" value="Genomic_DNA"/>
</dbReference>
<dbReference type="InterPro" id="IPR050260">
    <property type="entry name" value="FAD-bd_OxRdtase"/>
</dbReference>
<dbReference type="SUPFAM" id="SSF55424">
    <property type="entry name" value="FAD/NAD-linked reductases, dimerisation (C-terminal) domain"/>
    <property type="match status" value="1"/>
</dbReference>
<dbReference type="InterPro" id="IPR023753">
    <property type="entry name" value="FAD/NAD-binding_dom"/>
</dbReference>
<reference evidence="8" key="1">
    <citation type="submission" date="2016-04" db="EMBL/GenBank/DDBJ databases">
        <authorList>
            <person name="Evans L.H."/>
            <person name="Alamgir A."/>
            <person name="Owens N."/>
            <person name="Weber N.D."/>
            <person name="Virtaneva K."/>
            <person name="Barbian K."/>
            <person name="Babar A."/>
            <person name="Rosenke K."/>
        </authorList>
    </citation>
    <scope>NUCLEOTIDE SEQUENCE</scope>
    <source>
        <strain evidence="8">86</strain>
    </source>
</reference>
<comment type="cofactor">
    <cofactor evidence="1">
        <name>FAD</name>
        <dbReference type="ChEBI" id="CHEBI:57692"/>
    </cofactor>
</comment>
<name>A0A212KG51_9DELT</name>
<accession>A0A212KG51</accession>
<keyword evidence="4" id="KW-0274">FAD</keyword>
<dbReference type="PROSITE" id="PS50206">
    <property type="entry name" value="RHODANESE_3"/>
    <property type="match status" value="1"/>
</dbReference>
<feature type="domain" description="Rhodanese" evidence="7">
    <location>
        <begin position="480"/>
        <end position="561"/>
    </location>
</feature>
<keyword evidence="3" id="KW-0285">Flavoprotein</keyword>
<protein>
    <submittedName>
        <fullName evidence="8">FAD-dependent pyridine nucleotide-disulphide oxidoreductase</fullName>
    </submittedName>
</protein>
<dbReference type="Pfam" id="PF07992">
    <property type="entry name" value="Pyr_redox_2"/>
    <property type="match status" value="1"/>
</dbReference>
<evidence type="ECO:0000256" key="4">
    <source>
        <dbReference type="ARBA" id="ARBA00022827"/>
    </source>
</evidence>
<evidence type="ECO:0000259" key="7">
    <source>
        <dbReference type="PROSITE" id="PS50206"/>
    </source>
</evidence>
<keyword evidence="5" id="KW-0560">Oxidoreductase</keyword>
<dbReference type="InterPro" id="IPR036188">
    <property type="entry name" value="FAD/NAD-bd_sf"/>
</dbReference>
<dbReference type="Pfam" id="PF02852">
    <property type="entry name" value="Pyr_redox_dim"/>
    <property type="match status" value="1"/>
</dbReference>
<dbReference type="InterPro" id="IPR001763">
    <property type="entry name" value="Rhodanese-like_dom"/>
</dbReference>
<evidence type="ECO:0000313" key="8">
    <source>
        <dbReference type="EMBL" id="SBW10700.1"/>
    </source>
</evidence>
<comment type="similarity">
    <text evidence="2">Belongs to the class-III pyridine nucleotide-disulfide oxidoreductase family.</text>
</comment>
<proteinExistence type="inferred from homology"/>
<dbReference type="InterPro" id="IPR036873">
    <property type="entry name" value="Rhodanese-like_dom_sf"/>
</dbReference>
<dbReference type="SUPFAM" id="SSF52821">
    <property type="entry name" value="Rhodanese/Cell cycle control phosphatase"/>
    <property type="match status" value="1"/>
</dbReference>
<dbReference type="PANTHER" id="PTHR43429">
    <property type="entry name" value="PYRIDINE NUCLEOTIDE-DISULFIDE OXIDOREDUCTASE DOMAIN-CONTAINING"/>
    <property type="match status" value="1"/>
</dbReference>
<dbReference type="PRINTS" id="PR00411">
    <property type="entry name" value="PNDRDTASEI"/>
</dbReference>
<dbReference type="Gene3D" id="3.40.250.10">
    <property type="entry name" value="Rhodanese-like domain"/>
    <property type="match status" value="1"/>
</dbReference>
<dbReference type="PANTHER" id="PTHR43429:SF1">
    <property type="entry name" value="NAD(P)H SULFUR OXIDOREDUCTASE (COA-DEPENDENT)"/>
    <property type="match status" value="1"/>
</dbReference>
<evidence type="ECO:0000256" key="2">
    <source>
        <dbReference type="ARBA" id="ARBA00009130"/>
    </source>
</evidence>
<dbReference type="AlphaFoldDB" id="A0A212KG51"/>